<dbReference type="AlphaFoldDB" id="A0A2D4GAB0"/>
<organism evidence="1">
    <name type="scientific">Micrurus corallinus</name>
    <name type="common">Brazilian coral snake</name>
    <dbReference type="NCBI Taxonomy" id="54390"/>
    <lineage>
        <taxon>Eukaryota</taxon>
        <taxon>Metazoa</taxon>
        <taxon>Chordata</taxon>
        <taxon>Craniata</taxon>
        <taxon>Vertebrata</taxon>
        <taxon>Euteleostomi</taxon>
        <taxon>Lepidosauria</taxon>
        <taxon>Squamata</taxon>
        <taxon>Bifurcata</taxon>
        <taxon>Unidentata</taxon>
        <taxon>Episquamata</taxon>
        <taxon>Toxicofera</taxon>
        <taxon>Serpentes</taxon>
        <taxon>Colubroidea</taxon>
        <taxon>Elapidae</taxon>
        <taxon>Elapinae</taxon>
        <taxon>Micrurus</taxon>
    </lineage>
</organism>
<dbReference type="EMBL" id="IACJ01113879">
    <property type="protein sequence ID" value="LAA56651.1"/>
    <property type="molecule type" value="Transcribed_RNA"/>
</dbReference>
<sequence length="162" mass="18332">MEMAFRPQRGWWPQRRRVALPTTSPSWCCFYASPKTLWPTASETPKPALWMRAHRVPSSASSALEQTTKRESALKATSATLPKPVIQMPTSLKKKISSSTSGKQIWRLEWTPGFDIGKPIQLLLSPGPCMGLVVGFYRFNNRFSEHMICMRAQHSKTANLQL</sequence>
<evidence type="ECO:0000313" key="1">
    <source>
        <dbReference type="EMBL" id="LAA56651.1"/>
    </source>
</evidence>
<reference evidence="1" key="2">
    <citation type="submission" date="2017-11" db="EMBL/GenBank/DDBJ databases">
        <title>Coralsnake Venomics: Analyses of Venom Gland Transcriptomes and Proteomes of Six Brazilian Taxa.</title>
        <authorList>
            <person name="Aird S.D."/>
            <person name="Jorge da Silva N."/>
            <person name="Qiu L."/>
            <person name="Villar-Briones A."/>
            <person name="Aparecida-Saddi V."/>
            <person name="Campos-Telles M.P."/>
            <person name="Grau M."/>
            <person name="Mikheyev A.S."/>
        </authorList>
    </citation>
    <scope>NUCLEOTIDE SEQUENCE</scope>
    <source>
        <tissue evidence="1">Venom_gland</tissue>
    </source>
</reference>
<proteinExistence type="predicted"/>
<name>A0A2D4GAB0_MICCO</name>
<reference evidence="1" key="1">
    <citation type="submission" date="2017-07" db="EMBL/GenBank/DDBJ databases">
        <authorList>
            <person name="Mikheyev A."/>
            <person name="Grau M."/>
        </authorList>
    </citation>
    <scope>NUCLEOTIDE SEQUENCE</scope>
    <source>
        <tissue evidence="1">Venom_gland</tissue>
    </source>
</reference>
<accession>A0A2D4GAB0</accession>
<protein>
    <submittedName>
        <fullName evidence="1">Uncharacterized protein</fullName>
    </submittedName>
</protein>